<organism evidence="1 2">
    <name type="scientific">Agathobacter rectalis (strain ATCC 33656 / DSM 3377 / JCM 17463 / KCTC 5835 / VPI 0990)</name>
    <name type="common">Eubacterium rectale</name>
    <dbReference type="NCBI Taxonomy" id="515619"/>
    <lineage>
        <taxon>Bacteria</taxon>
        <taxon>Bacillati</taxon>
        <taxon>Bacillota</taxon>
        <taxon>Clostridia</taxon>
        <taxon>Lachnospirales</taxon>
        <taxon>Lachnospiraceae</taxon>
        <taxon>Agathobacter</taxon>
    </lineage>
</organism>
<dbReference type="PaxDb" id="515619-EUBREC_3467"/>
<evidence type="ECO:0000313" key="2">
    <source>
        <dbReference type="Proteomes" id="UP000001477"/>
    </source>
</evidence>
<dbReference type="EMBL" id="CP001107">
    <property type="protein sequence ID" value="ACR77193.1"/>
    <property type="molecule type" value="Genomic_DNA"/>
</dbReference>
<evidence type="ECO:0000313" key="1">
    <source>
        <dbReference type="EMBL" id="ACR77193.1"/>
    </source>
</evidence>
<dbReference type="KEGG" id="ere:EUBREC_3467"/>
<sequence>MSILIFEKLLKIIFLNLKIYNSLSDRPSSLDLWNCLIYFCRRYDDIIYIIMIWF</sequence>
<name>C4ZFC1_AGARV</name>
<proteinExistence type="predicted"/>
<reference evidence="1 2" key="1">
    <citation type="journal article" date="2009" name="Proc. Natl. Acad. Sci. U.S.A.">
        <title>Characterizing a model human gut microbiota composed of members of its two dominant bacterial phyla.</title>
        <authorList>
            <person name="Mahowald M.A."/>
            <person name="Rey F.E."/>
            <person name="Seedorf H."/>
            <person name="Turnbaugh P.J."/>
            <person name="Fulton R.S."/>
            <person name="Wollam A."/>
            <person name="Shah N."/>
            <person name="Wang C."/>
            <person name="Magrini V."/>
            <person name="Wilson R.K."/>
            <person name="Cantarel B.L."/>
            <person name="Coutinho P.M."/>
            <person name="Henrissat B."/>
            <person name="Crock L.W."/>
            <person name="Russell A."/>
            <person name="Verberkmoes N.C."/>
            <person name="Hettich R.L."/>
            <person name="Gordon J.I."/>
        </authorList>
    </citation>
    <scope>NUCLEOTIDE SEQUENCE [LARGE SCALE GENOMIC DNA]</scope>
    <source>
        <strain evidence="2">ATCC 33656 / DSM 3377 / JCM 17463 / KCTC 5835 / LMG 30912 / VPI 0990</strain>
    </source>
</reference>
<dbReference type="HOGENOM" id="CLU_3043523_0_0_9"/>
<protein>
    <submittedName>
        <fullName evidence="1">Uncharacterized protein</fullName>
    </submittedName>
</protein>
<dbReference type="Proteomes" id="UP000001477">
    <property type="component" value="Chromosome"/>
</dbReference>
<dbReference type="STRING" id="515619.EUBREC_3467"/>
<accession>C4ZFC1</accession>
<gene>
    <name evidence="1" type="ordered locus">EUBREC_3467</name>
</gene>
<dbReference type="AlphaFoldDB" id="C4ZFC1"/>